<feature type="domain" description="Transposase IS4-like" evidence="1">
    <location>
        <begin position="21"/>
        <end position="66"/>
    </location>
</feature>
<sequence>PGKLPHVSDNAIDWERYIENRKSSVRCKVEHAFRIVKCQFGYKKTVYRGLKKNENRLYAMFACANLYVLATAGRKLSTT</sequence>
<dbReference type="PANTHER" id="PTHR35604:SF2">
    <property type="entry name" value="TRANSPOSASE INSH FOR INSERTION SEQUENCE ELEMENT IS5A-RELATED"/>
    <property type="match status" value="1"/>
</dbReference>
<dbReference type="GO" id="GO:0003677">
    <property type="term" value="F:DNA binding"/>
    <property type="evidence" value="ECO:0007669"/>
    <property type="project" value="InterPro"/>
</dbReference>
<dbReference type="PANTHER" id="PTHR35604">
    <property type="entry name" value="TRANSPOSASE INSH FOR INSERTION SEQUENCE ELEMENT IS5A-RELATED"/>
    <property type="match status" value="1"/>
</dbReference>
<evidence type="ECO:0000313" key="2">
    <source>
        <dbReference type="EMBL" id="EJW95381.1"/>
    </source>
</evidence>
<organism evidence="2">
    <name type="scientific">gut metagenome</name>
    <dbReference type="NCBI Taxonomy" id="749906"/>
    <lineage>
        <taxon>unclassified sequences</taxon>
        <taxon>metagenomes</taxon>
        <taxon>organismal metagenomes</taxon>
    </lineage>
</organism>
<gene>
    <name evidence="2" type="ORF">EVA_16511</name>
</gene>
<dbReference type="InterPro" id="IPR002559">
    <property type="entry name" value="Transposase_11"/>
</dbReference>
<accession>J9FKE6</accession>
<evidence type="ECO:0000259" key="1">
    <source>
        <dbReference type="Pfam" id="PF01609"/>
    </source>
</evidence>
<dbReference type="GO" id="GO:0004803">
    <property type="term" value="F:transposase activity"/>
    <property type="evidence" value="ECO:0007669"/>
    <property type="project" value="InterPro"/>
</dbReference>
<name>J9FKE6_9ZZZZ</name>
<reference evidence="2" key="1">
    <citation type="journal article" date="2012" name="PLoS ONE">
        <title>Gene sets for utilization of primary and secondary nutrition supplies in the distal gut of endangered iberian lynx.</title>
        <authorList>
            <person name="Alcaide M."/>
            <person name="Messina E."/>
            <person name="Richter M."/>
            <person name="Bargiela R."/>
            <person name="Peplies J."/>
            <person name="Huws S.A."/>
            <person name="Newbold C.J."/>
            <person name="Golyshin P.N."/>
            <person name="Simon M.A."/>
            <person name="Lopez G."/>
            <person name="Yakimov M.M."/>
            <person name="Ferrer M."/>
        </authorList>
    </citation>
    <scope>NUCLEOTIDE SEQUENCE</scope>
</reference>
<proteinExistence type="predicted"/>
<dbReference type="EMBL" id="AMCI01005830">
    <property type="protein sequence ID" value="EJW95381.1"/>
    <property type="molecule type" value="Genomic_DNA"/>
</dbReference>
<feature type="non-terminal residue" evidence="2">
    <location>
        <position position="1"/>
    </location>
</feature>
<dbReference type="Pfam" id="PF01609">
    <property type="entry name" value="DDE_Tnp_1"/>
    <property type="match status" value="1"/>
</dbReference>
<dbReference type="AlphaFoldDB" id="J9FKE6"/>
<dbReference type="GO" id="GO:0006313">
    <property type="term" value="P:DNA transposition"/>
    <property type="evidence" value="ECO:0007669"/>
    <property type="project" value="InterPro"/>
</dbReference>
<protein>
    <submittedName>
        <fullName evidence="2">IS5 transposase</fullName>
    </submittedName>
</protein>
<comment type="caution">
    <text evidence="2">The sequence shown here is derived from an EMBL/GenBank/DDBJ whole genome shotgun (WGS) entry which is preliminary data.</text>
</comment>